<sequence length="327" mass="38229">MSQNDDFQPSPSEPYDSQQDNIPLVQTDDFIPQENANPQQQDTSQYDPMPMGPQQTSPTNILTTDFFENSQIQTHPKKFFYHPCDDFLHYHIKCENIDNDLILRLLNHPFYITQLNEIENRYVFFYKQLYNNQFYQITCEIVPPSLINNCLNGHYYDIQIERSVRQEQLNFAPYQKENLRYLLELYLRNKFISLSNKTIEKFNDLSEITPKMRFVGLFSYSNTNTYCVDLGGNINLRISSLGSPHGRIYFTDNGNPPNDIQIPTGITITDVTRNRPVAPVFLRPFGDFIISYPLSYEITFNNKVVVGLVDQEQSVVEIANHLHYFVE</sequence>
<dbReference type="AlphaFoldDB" id="A0A2I1GM82"/>
<keyword evidence="3" id="KW-1185">Reference proteome</keyword>
<proteinExistence type="predicted"/>
<name>A0A2I1GM82_9GLOM</name>
<evidence type="ECO:0000313" key="3">
    <source>
        <dbReference type="Proteomes" id="UP000234323"/>
    </source>
</evidence>
<dbReference type="VEuPathDB" id="FungiDB:RhiirFUN_005687"/>
<dbReference type="VEuPathDB" id="FungiDB:FUN_005958"/>
<feature type="region of interest" description="Disordered" evidence="1">
    <location>
        <begin position="1"/>
        <end position="60"/>
    </location>
</feature>
<feature type="compositionally biased region" description="Polar residues" evidence="1">
    <location>
        <begin position="34"/>
        <end position="46"/>
    </location>
</feature>
<reference evidence="2 3" key="1">
    <citation type="submission" date="2015-10" db="EMBL/GenBank/DDBJ databases">
        <title>Genome analyses suggest a sexual origin of heterokaryosis in a supposedly ancient asexual fungus.</title>
        <authorList>
            <person name="Ropars J."/>
            <person name="Sedzielewska K."/>
            <person name="Noel J."/>
            <person name="Charron P."/>
            <person name="Farinelli L."/>
            <person name="Marton T."/>
            <person name="Kruger M."/>
            <person name="Pelin A."/>
            <person name="Brachmann A."/>
            <person name="Corradi N."/>
        </authorList>
    </citation>
    <scope>NUCLEOTIDE SEQUENCE [LARGE SCALE GENOMIC DNA]</scope>
    <source>
        <strain evidence="2 3">A4</strain>
    </source>
</reference>
<dbReference type="VEuPathDB" id="FungiDB:RhiirFUN_005686"/>
<feature type="compositionally biased region" description="Polar residues" evidence="1">
    <location>
        <begin position="1"/>
        <end position="21"/>
    </location>
</feature>
<dbReference type="EMBL" id="LLXI01000567">
    <property type="protein sequence ID" value="PKY47664.1"/>
    <property type="molecule type" value="Genomic_DNA"/>
</dbReference>
<organism evidence="2 3">
    <name type="scientific">Rhizophagus irregularis</name>
    <dbReference type="NCBI Taxonomy" id="588596"/>
    <lineage>
        <taxon>Eukaryota</taxon>
        <taxon>Fungi</taxon>
        <taxon>Fungi incertae sedis</taxon>
        <taxon>Mucoromycota</taxon>
        <taxon>Glomeromycotina</taxon>
        <taxon>Glomeromycetes</taxon>
        <taxon>Glomerales</taxon>
        <taxon>Glomeraceae</taxon>
        <taxon>Rhizophagus</taxon>
    </lineage>
</organism>
<dbReference type="VEuPathDB" id="FungiDB:RhiirA1_469091"/>
<comment type="caution">
    <text evidence="2">The sequence shown here is derived from an EMBL/GenBank/DDBJ whole genome shotgun (WGS) entry which is preliminary data.</text>
</comment>
<dbReference type="VEuPathDB" id="FungiDB:FUN_005959"/>
<dbReference type="Proteomes" id="UP000234323">
    <property type="component" value="Unassembled WGS sequence"/>
</dbReference>
<accession>A0A2I1GM82</accession>
<evidence type="ECO:0000256" key="1">
    <source>
        <dbReference type="SAM" id="MobiDB-lite"/>
    </source>
</evidence>
<gene>
    <name evidence="2" type="ORF">RhiirA4_444971</name>
</gene>
<protein>
    <submittedName>
        <fullName evidence="2">Uncharacterized protein</fullName>
    </submittedName>
</protein>
<evidence type="ECO:0000313" key="2">
    <source>
        <dbReference type="EMBL" id="PKY47664.1"/>
    </source>
</evidence>
<dbReference type="VEuPathDB" id="FungiDB:RhiirA1_469092"/>